<keyword evidence="12" id="KW-1185">Reference proteome</keyword>
<dbReference type="PANTHER" id="PTHR14624:SF0">
    <property type="entry name" value="POLYPRENOL REDUCTASE"/>
    <property type="match status" value="1"/>
</dbReference>
<proteinExistence type="inferred from homology"/>
<gene>
    <name evidence="11" type="ORF">HCN44_010821</name>
</gene>
<keyword evidence="9" id="KW-0256">Endoplasmic reticulum</keyword>
<dbReference type="AlphaFoldDB" id="A0A834XTM4"/>
<evidence type="ECO:0000256" key="8">
    <source>
        <dbReference type="ARBA" id="ARBA00049427"/>
    </source>
</evidence>
<comment type="subcellular location">
    <subcellularLocation>
        <location evidence="1">Endomembrane system</location>
        <topology evidence="1">Multi-pass membrane protein</topology>
    </subcellularLocation>
    <subcellularLocation>
        <location evidence="9">Endoplasmic reticulum membrane</location>
    </subcellularLocation>
</comment>
<dbReference type="GO" id="GO:0102389">
    <property type="term" value="F:polyprenol reductase activity"/>
    <property type="evidence" value="ECO:0007669"/>
    <property type="project" value="UniProtKB-UniRule"/>
</dbReference>
<feature type="transmembrane region" description="Helical" evidence="9">
    <location>
        <begin position="63"/>
        <end position="83"/>
    </location>
</feature>
<dbReference type="EC" id="1.3.1.94" evidence="2 9"/>
<evidence type="ECO:0000259" key="10">
    <source>
        <dbReference type="Pfam" id="PF02544"/>
    </source>
</evidence>
<keyword evidence="9" id="KW-0521">NADP</keyword>
<evidence type="ECO:0000256" key="3">
    <source>
        <dbReference type="ARBA" id="ARBA00022692"/>
    </source>
</evidence>
<feature type="transmembrane region" description="Helical" evidence="9">
    <location>
        <begin position="193"/>
        <end position="213"/>
    </location>
</feature>
<keyword evidence="5 9" id="KW-0472">Membrane</keyword>
<evidence type="ECO:0000256" key="5">
    <source>
        <dbReference type="ARBA" id="ARBA00023136"/>
    </source>
</evidence>
<name>A0A834XTM4_APHGI</name>
<dbReference type="EMBL" id="JACMRX010000004">
    <property type="protein sequence ID" value="KAF7992001.1"/>
    <property type="molecule type" value="Genomic_DNA"/>
</dbReference>
<comment type="function">
    <text evidence="9">Plays a key role in early steps of protein N-linked glycosylation by being involved in the conversion of polyprenol into dolichol. Acts as a polyprenal reductase that mediates the reduction of polyprenal into dolichal in a NADP-dependent mechanism. Dolichols are required for the synthesis of dolichol-linked monosaccharides and the oligosaccharide precursor used for N-glycosylation.</text>
</comment>
<accession>A0A834XTM4</accession>
<evidence type="ECO:0000256" key="6">
    <source>
        <dbReference type="ARBA" id="ARBA00046320"/>
    </source>
</evidence>
<dbReference type="GO" id="GO:0005789">
    <property type="term" value="C:endoplasmic reticulum membrane"/>
    <property type="evidence" value="ECO:0007669"/>
    <property type="project" value="UniProtKB-SubCell"/>
</dbReference>
<dbReference type="PROSITE" id="PS50244">
    <property type="entry name" value="S5A_REDUCTASE"/>
    <property type="match status" value="1"/>
</dbReference>
<evidence type="ECO:0000256" key="2">
    <source>
        <dbReference type="ARBA" id="ARBA00012522"/>
    </source>
</evidence>
<reference evidence="11 12" key="1">
    <citation type="submission" date="2020-08" db="EMBL/GenBank/DDBJ databases">
        <title>Aphidius gifuensis genome sequencing and assembly.</title>
        <authorList>
            <person name="Du Z."/>
        </authorList>
    </citation>
    <scope>NUCLEOTIDE SEQUENCE [LARGE SCALE GENOMIC DNA]</scope>
    <source>
        <strain evidence="11">YNYX2018</strain>
        <tissue evidence="11">Adults</tissue>
    </source>
</reference>
<keyword evidence="9" id="KW-0560">Oxidoreductase</keyword>
<comment type="pathway">
    <text evidence="9">Protein modification; protein glycosylation.</text>
</comment>
<evidence type="ECO:0000256" key="4">
    <source>
        <dbReference type="ARBA" id="ARBA00022989"/>
    </source>
</evidence>
<dbReference type="GO" id="GO:0016095">
    <property type="term" value="P:polyprenol catabolic process"/>
    <property type="evidence" value="ECO:0007669"/>
    <property type="project" value="UniProtKB-UniRule"/>
</dbReference>
<dbReference type="InterPro" id="IPR039698">
    <property type="entry name" value="Dfg10/SRD5A3"/>
</dbReference>
<evidence type="ECO:0000313" key="11">
    <source>
        <dbReference type="EMBL" id="KAF7992001.1"/>
    </source>
</evidence>
<feature type="domain" description="3-oxo-5-alpha-steroid 4-dehydrogenase C-terminal" evidence="10">
    <location>
        <begin position="191"/>
        <end position="306"/>
    </location>
</feature>
<evidence type="ECO:0000256" key="7">
    <source>
        <dbReference type="ARBA" id="ARBA00047186"/>
    </source>
</evidence>
<dbReference type="UniPathway" id="UPA00378"/>
<protein>
    <recommendedName>
        <fullName evidence="7 9">Polyprenal reductase</fullName>
        <ecNumber evidence="2 9">1.3.1.94</ecNumber>
    </recommendedName>
</protein>
<evidence type="ECO:0000256" key="1">
    <source>
        <dbReference type="ARBA" id="ARBA00004127"/>
    </source>
</evidence>
<evidence type="ECO:0000256" key="9">
    <source>
        <dbReference type="RuleBase" id="RU367081"/>
    </source>
</evidence>
<dbReference type="GO" id="GO:0006488">
    <property type="term" value="P:dolichol-linked oligosaccharide biosynthetic process"/>
    <property type="evidence" value="ECO:0007669"/>
    <property type="project" value="UniProtKB-UniRule"/>
</dbReference>
<comment type="caution">
    <text evidence="11">The sequence shown here is derived from an EMBL/GenBank/DDBJ whole genome shotgun (WGS) entry which is preliminary data.</text>
</comment>
<sequence>MIDANLTRLLFIFAASSIAVVSFLLHNYNNYLPVSIKKTLKYGKHAEKKQHVLVSKLEVPKRWFGHFYIFSAPVSALTLIIVINRYFYNGELSNTVCWLLDLQLGSSRKPLVSPEDTLVALFLLTIQCWKRFYETQCVSIFSDSKINISHYVIGYVHYIGALTCIIGESQGFTKANLQPSANFQWNHISRINFIWMAIFLLASYAQLRANIIFAKLRKNKDNYVDSKSHKIPHGELFEYISAPLQFTEIIMYLMLTFILWDASTFHFIFIWVFVNQTETAVSTHEWYHDTFKDQYPKDRKIYIPFIV</sequence>
<feature type="transmembrane region" description="Helical" evidence="9">
    <location>
        <begin position="9"/>
        <end position="28"/>
    </location>
</feature>
<dbReference type="InterPro" id="IPR001104">
    <property type="entry name" value="3-oxo-5_a-steroid_4-DH_C"/>
</dbReference>
<keyword evidence="4 9" id="KW-1133">Transmembrane helix</keyword>
<dbReference type="OrthoDB" id="5788137at2759"/>
<evidence type="ECO:0000313" key="12">
    <source>
        <dbReference type="Proteomes" id="UP000639338"/>
    </source>
</evidence>
<keyword evidence="3 9" id="KW-0812">Transmembrane</keyword>
<dbReference type="GO" id="GO:0003865">
    <property type="term" value="F:3-oxo-5-alpha-steroid 4-dehydrogenase activity"/>
    <property type="evidence" value="ECO:0007669"/>
    <property type="project" value="TreeGrafter"/>
</dbReference>
<organism evidence="11 12">
    <name type="scientific">Aphidius gifuensis</name>
    <name type="common">Parasitoid wasp</name>
    <dbReference type="NCBI Taxonomy" id="684658"/>
    <lineage>
        <taxon>Eukaryota</taxon>
        <taxon>Metazoa</taxon>
        <taxon>Ecdysozoa</taxon>
        <taxon>Arthropoda</taxon>
        <taxon>Hexapoda</taxon>
        <taxon>Insecta</taxon>
        <taxon>Pterygota</taxon>
        <taxon>Neoptera</taxon>
        <taxon>Endopterygota</taxon>
        <taxon>Hymenoptera</taxon>
        <taxon>Apocrita</taxon>
        <taxon>Ichneumonoidea</taxon>
        <taxon>Braconidae</taxon>
        <taxon>Aphidiinae</taxon>
        <taxon>Aphidius</taxon>
    </lineage>
</organism>
<feature type="transmembrane region" description="Helical" evidence="9">
    <location>
        <begin position="249"/>
        <end position="274"/>
    </location>
</feature>
<dbReference type="GO" id="GO:0160198">
    <property type="term" value="F:polyprenal reductase activity"/>
    <property type="evidence" value="ECO:0007669"/>
    <property type="project" value="UniProtKB-EC"/>
</dbReference>
<dbReference type="PANTHER" id="PTHR14624">
    <property type="entry name" value="DFG10 PROTEIN"/>
    <property type="match status" value="1"/>
</dbReference>
<comment type="catalytic activity">
    <reaction evidence="8 9">
        <text>a di-trans,poly-cis-dolichal + NADP(+) = a di-trans,poly-cis-polyprenal + NADPH + H(+)</text>
        <dbReference type="Rhea" id="RHEA:80727"/>
        <dbReference type="Rhea" id="RHEA-COMP:19536"/>
        <dbReference type="Rhea" id="RHEA-COMP:19537"/>
        <dbReference type="ChEBI" id="CHEBI:15378"/>
        <dbReference type="ChEBI" id="CHEBI:57783"/>
        <dbReference type="ChEBI" id="CHEBI:58349"/>
        <dbReference type="ChEBI" id="CHEBI:231623"/>
        <dbReference type="ChEBI" id="CHEBI:231637"/>
        <dbReference type="EC" id="1.3.1.94"/>
    </reaction>
    <physiologicalReaction direction="right-to-left" evidence="8 9">
        <dbReference type="Rhea" id="RHEA:80729"/>
    </physiologicalReaction>
</comment>
<dbReference type="Pfam" id="PF02544">
    <property type="entry name" value="Steroid_dh"/>
    <property type="match status" value="1"/>
</dbReference>
<dbReference type="Proteomes" id="UP000639338">
    <property type="component" value="Unassembled WGS sequence"/>
</dbReference>
<comment type="similarity">
    <text evidence="6 9">Belongs to the steroid 5-alpha reductase family. Polyprenal reductase subfamily.</text>
</comment>